<evidence type="ECO:0000256" key="1">
    <source>
        <dbReference type="SAM" id="SignalP"/>
    </source>
</evidence>
<sequence length="271" mass="31242">MRIRETFVCLLLLLAPHVAAAQDPAERYAGLDSLLTEFYAALIPEDIEVKNAEMDRLIETCHDSLTRQHVTLQIFNHYMHARIMGEEAVAIHVYDEWIASGKVSTRSEFERMEADIFATFNRNSLLGMKAAEVTLRKPGGAKMTVPVPGRKAVLFFYDTSCAKCRLESQLLPPVLDDVKFPMDFYAVYTGADRREWRGFRRRLKTKNRNVKIYHLWDPEMDSDYQLMYGVTGTPKMYFVLEDGEIIGRRLEVVNLQEIIHYVTLVQNGPEE</sequence>
<protein>
    <recommendedName>
        <fullName evidence="4">Thioredoxin domain-containing protein</fullName>
    </recommendedName>
</protein>
<evidence type="ECO:0008006" key="4">
    <source>
        <dbReference type="Google" id="ProtNLM"/>
    </source>
</evidence>
<feature type="chain" id="PRO_5038365170" description="Thioredoxin domain-containing protein" evidence="1">
    <location>
        <begin position="21"/>
        <end position="271"/>
    </location>
</feature>
<dbReference type="SUPFAM" id="SSF52833">
    <property type="entry name" value="Thioredoxin-like"/>
    <property type="match status" value="1"/>
</dbReference>
<dbReference type="InterPro" id="IPR036249">
    <property type="entry name" value="Thioredoxin-like_sf"/>
</dbReference>
<accession>A0A9D1KGG4</accession>
<dbReference type="EMBL" id="DVLC01000043">
    <property type="protein sequence ID" value="HIT46661.1"/>
    <property type="molecule type" value="Genomic_DNA"/>
</dbReference>
<evidence type="ECO:0000313" key="2">
    <source>
        <dbReference type="EMBL" id="HIT46661.1"/>
    </source>
</evidence>
<gene>
    <name evidence="2" type="ORF">IAC35_02250</name>
</gene>
<dbReference type="AlphaFoldDB" id="A0A9D1KGG4"/>
<organism evidence="2 3">
    <name type="scientific">Candidatus Cryptobacteroides merdipullorum</name>
    <dbReference type="NCBI Taxonomy" id="2840771"/>
    <lineage>
        <taxon>Bacteria</taxon>
        <taxon>Pseudomonadati</taxon>
        <taxon>Bacteroidota</taxon>
        <taxon>Bacteroidia</taxon>
        <taxon>Bacteroidales</taxon>
        <taxon>Candidatus Cryptobacteroides</taxon>
    </lineage>
</organism>
<reference evidence="2" key="1">
    <citation type="submission" date="2020-10" db="EMBL/GenBank/DDBJ databases">
        <authorList>
            <person name="Gilroy R."/>
        </authorList>
    </citation>
    <scope>NUCLEOTIDE SEQUENCE</scope>
    <source>
        <strain evidence="2">ChiHecec2B26-709</strain>
    </source>
</reference>
<comment type="caution">
    <text evidence="2">The sequence shown here is derived from an EMBL/GenBank/DDBJ whole genome shotgun (WGS) entry which is preliminary data.</text>
</comment>
<feature type="signal peptide" evidence="1">
    <location>
        <begin position="1"/>
        <end position="20"/>
    </location>
</feature>
<proteinExistence type="predicted"/>
<evidence type="ECO:0000313" key="3">
    <source>
        <dbReference type="Proteomes" id="UP000886881"/>
    </source>
</evidence>
<dbReference type="Gene3D" id="3.40.30.10">
    <property type="entry name" value="Glutaredoxin"/>
    <property type="match status" value="1"/>
</dbReference>
<reference evidence="2" key="2">
    <citation type="journal article" date="2021" name="PeerJ">
        <title>Extensive microbial diversity within the chicken gut microbiome revealed by metagenomics and culture.</title>
        <authorList>
            <person name="Gilroy R."/>
            <person name="Ravi A."/>
            <person name="Getino M."/>
            <person name="Pursley I."/>
            <person name="Horton D.L."/>
            <person name="Alikhan N.F."/>
            <person name="Baker D."/>
            <person name="Gharbi K."/>
            <person name="Hall N."/>
            <person name="Watson M."/>
            <person name="Adriaenssens E.M."/>
            <person name="Foster-Nyarko E."/>
            <person name="Jarju S."/>
            <person name="Secka A."/>
            <person name="Antonio M."/>
            <person name="Oren A."/>
            <person name="Chaudhuri R.R."/>
            <person name="La Ragione R."/>
            <person name="Hildebrand F."/>
            <person name="Pallen M.J."/>
        </authorList>
    </citation>
    <scope>NUCLEOTIDE SEQUENCE</scope>
    <source>
        <strain evidence="2">ChiHecec2B26-709</strain>
    </source>
</reference>
<keyword evidence="1" id="KW-0732">Signal</keyword>
<dbReference type="Proteomes" id="UP000886881">
    <property type="component" value="Unassembled WGS sequence"/>
</dbReference>
<name>A0A9D1KGG4_9BACT</name>